<reference evidence="2 3" key="1">
    <citation type="submission" date="2019-05" db="EMBL/GenBank/DDBJ databases">
        <title>Another draft genome of Portunus trituberculatus and its Hox gene families provides insights of decapod evolution.</title>
        <authorList>
            <person name="Jeong J.-H."/>
            <person name="Song I."/>
            <person name="Kim S."/>
            <person name="Choi T."/>
            <person name="Kim D."/>
            <person name="Ryu S."/>
            <person name="Kim W."/>
        </authorList>
    </citation>
    <scope>NUCLEOTIDE SEQUENCE [LARGE SCALE GENOMIC DNA]</scope>
    <source>
        <tissue evidence="2">Muscle</tissue>
    </source>
</reference>
<organism evidence="2 3">
    <name type="scientific">Portunus trituberculatus</name>
    <name type="common">Swimming crab</name>
    <name type="synonym">Neptunus trituberculatus</name>
    <dbReference type="NCBI Taxonomy" id="210409"/>
    <lineage>
        <taxon>Eukaryota</taxon>
        <taxon>Metazoa</taxon>
        <taxon>Ecdysozoa</taxon>
        <taxon>Arthropoda</taxon>
        <taxon>Crustacea</taxon>
        <taxon>Multicrustacea</taxon>
        <taxon>Malacostraca</taxon>
        <taxon>Eumalacostraca</taxon>
        <taxon>Eucarida</taxon>
        <taxon>Decapoda</taxon>
        <taxon>Pleocyemata</taxon>
        <taxon>Brachyura</taxon>
        <taxon>Eubrachyura</taxon>
        <taxon>Portunoidea</taxon>
        <taxon>Portunidae</taxon>
        <taxon>Portuninae</taxon>
        <taxon>Portunus</taxon>
    </lineage>
</organism>
<protein>
    <submittedName>
        <fullName evidence="2">Uncharacterized protein</fullName>
    </submittedName>
</protein>
<feature type="compositionally biased region" description="Gly residues" evidence="1">
    <location>
        <begin position="71"/>
        <end position="82"/>
    </location>
</feature>
<feature type="region of interest" description="Disordered" evidence="1">
    <location>
        <begin position="71"/>
        <end position="90"/>
    </location>
</feature>
<dbReference type="EMBL" id="VSRR010048906">
    <property type="protein sequence ID" value="MPC78620.1"/>
    <property type="molecule type" value="Genomic_DNA"/>
</dbReference>
<name>A0A5B7I1Y9_PORTR</name>
<evidence type="ECO:0000313" key="3">
    <source>
        <dbReference type="Proteomes" id="UP000324222"/>
    </source>
</evidence>
<evidence type="ECO:0000313" key="2">
    <source>
        <dbReference type="EMBL" id="MPC78620.1"/>
    </source>
</evidence>
<gene>
    <name evidence="2" type="ORF">E2C01_073112</name>
</gene>
<dbReference type="Proteomes" id="UP000324222">
    <property type="component" value="Unassembled WGS sequence"/>
</dbReference>
<proteinExistence type="predicted"/>
<dbReference type="AlphaFoldDB" id="A0A5B7I1Y9"/>
<comment type="caution">
    <text evidence="2">The sequence shown here is derived from an EMBL/GenBank/DDBJ whole genome shotgun (WGS) entry which is preliminary data.</text>
</comment>
<accession>A0A5B7I1Y9</accession>
<keyword evidence="3" id="KW-1185">Reference proteome</keyword>
<evidence type="ECO:0000256" key="1">
    <source>
        <dbReference type="SAM" id="MobiDB-lite"/>
    </source>
</evidence>
<sequence>MPRKLNSLIQGGFSAMRWVLPLDSSPTSSCVRGRGGLVDSAYASANPKKLYSKNRPSIAVSATCHTGVNGGRLGVRGGGGSGSDDAFDLL</sequence>